<organism evidence="3 4">
    <name type="scientific">Ancylostoma caninum</name>
    <name type="common">Dog hookworm</name>
    <dbReference type="NCBI Taxonomy" id="29170"/>
    <lineage>
        <taxon>Eukaryota</taxon>
        <taxon>Metazoa</taxon>
        <taxon>Ecdysozoa</taxon>
        <taxon>Nematoda</taxon>
        <taxon>Chromadorea</taxon>
        <taxon>Rhabditida</taxon>
        <taxon>Rhabditina</taxon>
        <taxon>Rhabditomorpha</taxon>
        <taxon>Strongyloidea</taxon>
        <taxon>Ancylostomatidae</taxon>
        <taxon>Ancylostomatinae</taxon>
        <taxon>Ancylostoma</taxon>
    </lineage>
</organism>
<dbReference type="Proteomes" id="UP000252519">
    <property type="component" value="Unassembled WGS sequence"/>
</dbReference>
<keyword evidence="4" id="KW-1185">Reference proteome</keyword>
<reference evidence="3 4" key="1">
    <citation type="submission" date="2014-10" db="EMBL/GenBank/DDBJ databases">
        <title>Draft genome of the hookworm Ancylostoma caninum.</title>
        <authorList>
            <person name="Mitreva M."/>
        </authorList>
    </citation>
    <scope>NUCLEOTIDE SEQUENCE [LARGE SCALE GENOMIC DNA]</scope>
    <source>
        <strain evidence="3 4">Baltimore</strain>
    </source>
</reference>
<feature type="compositionally biased region" description="Pro residues" evidence="2">
    <location>
        <begin position="64"/>
        <end position="85"/>
    </location>
</feature>
<gene>
    <name evidence="3" type="ORF">ANCCAN_30222</name>
</gene>
<dbReference type="PANTHER" id="PTHR46180">
    <property type="entry name" value="VINCULIN"/>
    <property type="match status" value="1"/>
</dbReference>
<evidence type="ECO:0000313" key="4">
    <source>
        <dbReference type="Proteomes" id="UP000252519"/>
    </source>
</evidence>
<accession>A0A368EXN0</accession>
<dbReference type="GO" id="GO:0051015">
    <property type="term" value="F:actin filament binding"/>
    <property type="evidence" value="ECO:0007669"/>
    <property type="project" value="InterPro"/>
</dbReference>
<dbReference type="Pfam" id="PF01044">
    <property type="entry name" value="Vinculin"/>
    <property type="match status" value="1"/>
</dbReference>
<protein>
    <recommendedName>
        <fullName evidence="1">Vinculin</fullName>
    </recommendedName>
</protein>
<evidence type="ECO:0000256" key="1">
    <source>
        <dbReference type="ARBA" id="ARBA00014125"/>
    </source>
</evidence>
<name>A0A368EXN0_ANCCA</name>
<dbReference type="OrthoDB" id="29742at2759"/>
<feature type="region of interest" description="Disordered" evidence="2">
    <location>
        <begin position="1"/>
        <end position="22"/>
    </location>
</feature>
<dbReference type="InterPro" id="IPR017997">
    <property type="entry name" value="Vinculin"/>
</dbReference>
<proteinExistence type="predicted"/>
<dbReference type="STRING" id="29170.A0A368EXN0"/>
<evidence type="ECO:0000313" key="3">
    <source>
        <dbReference type="EMBL" id="RCN24088.1"/>
    </source>
</evidence>
<feature type="region of interest" description="Disordered" evidence="2">
    <location>
        <begin position="59"/>
        <end position="93"/>
    </location>
</feature>
<sequence>MVTQAKQVAMSPRDTGASNAWRNANDRLLDSVKAQSSQVIRTVPPQAPTPPVVHNKMIIREEIPAPPRPPPPVEISPPPRPPPPPEYDDEEETRAFWERYPLPQASHQPILSAAHSLHNVSSF</sequence>
<dbReference type="InterPro" id="IPR006077">
    <property type="entry name" value="Vinculin/catenin"/>
</dbReference>
<dbReference type="GO" id="GO:0007155">
    <property type="term" value="P:cell adhesion"/>
    <property type="evidence" value="ECO:0007669"/>
    <property type="project" value="InterPro"/>
</dbReference>
<evidence type="ECO:0000256" key="2">
    <source>
        <dbReference type="SAM" id="MobiDB-lite"/>
    </source>
</evidence>
<dbReference type="EMBL" id="JOJR01023561">
    <property type="protein sequence ID" value="RCN24088.1"/>
    <property type="molecule type" value="Genomic_DNA"/>
</dbReference>
<comment type="caution">
    <text evidence="3">The sequence shown here is derived from an EMBL/GenBank/DDBJ whole genome shotgun (WGS) entry which is preliminary data.</text>
</comment>
<dbReference type="PRINTS" id="PR00806">
    <property type="entry name" value="VINCULIN"/>
</dbReference>
<dbReference type="AlphaFoldDB" id="A0A368EXN0"/>